<dbReference type="Gene3D" id="2.40.50.230">
    <property type="entry name" value="Gp5 N-terminal domain"/>
    <property type="match status" value="1"/>
</dbReference>
<dbReference type="SUPFAM" id="SSF69279">
    <property type="entry name" value="Phage tail proteins"/>
    <property type="match status" value="1"/>
</dbReference>
<protein>
    <submittedName>
        <fullName evidence="2">VgrE protein</fullName>
    </submittedName>
</protein>
<evidence type="ECO:0000313" key="2">
    <source>
        <dbReference type="EMBL" id="ETJ36813.1"/>
    </source>
</evidence>
<dbReference type="InterPro" id="IPR037026">
    <property type="entry name" value="Vgr_OB-fold_dom_sf"/>
</dbReference>
<dbReference type="SUPFAM" id="SSF69255">
    <property type="entry name" value="gp5 N-terminal domain-like"/>
    <property type="match status" value="1"/>
</dbReference>
<reference evidence="2" key="1">
    <citation type="submission" date="2013-12" db="EMBL/GenBank/DDBJ databases">
        <title>A Varibaculum cambriense genome reconstructed from a premature infant gut community with otherwise low bacterial novelty that shifts toward anaerobic metabolism during the third week of life.</title>
        <authorList>
            <person name="Brown C.T."/>
            <person name="Sharon I."/>
            <person name="Thomas B.C."/>
            <person name="Castelle C.J."/>
            <person name="Morowitz M.J."/>
            <person name="Banfield J.F."/>
        </authorList>
    </citation>
    <scope>NUCLEOTIDE SEQUENCE</scope>
</reference>
<dbReference type="EMBL" id="AZMM01008934">
    <property type="protein sequence ID" value="ETJ36813.1"/>
    <property type="molecule type" value="Genomic_DNA"/>
</dbReference>
<evidence type="ECO:0000256" key="1">
    <source>
        <dbReference type="SAM" id="MobiDB-lite"/>
    </source>
</evidence>
<dbReference type="AlphaFoldDB" id="W1Y2P4"/>
<name>W1Y2P4_9ZZZZ</name>
<feature type="non-terminal residue" evidence="2">
    <location>
        <position position="89"/>
    </location>
</feature>
<comment type="caution">
    <text evidence="2">The sequence shown here is derived from an EMBL/GenBank/DDBJ whole genome shotgun (WGS) entry which is preliminary data.</text>
</comment>
<feature type="non-terminal residue" evidence="2">
    <location>
        <position position="1"/>
    </location>
</feature>
<sequence>REWQVVASDLHGEQPQAVPGRRGSGTTLDNHFAVIPADRTWRPQPLLKPLVDGPQSAVVTGPAGEEIFCDEHGRVRVKFNWDRYNPADQ</sequence>
<organism evidence="2">
    <name type="scientific">human gut metagenome</name>
    <dbReference type="NCBI Taxonomy" id="408170"/>
    <lineage>
        <taxon>unclassified sequences</taxon>
        <taxon>metagenomes</taxon>
        <taxon>organismal metagenomes</taxon>
    </lineage>
</organism>
<feature type="region of interest" description="Disordered" evidence="1">
    <location>
        <begin position="1"/>
        <end position="27"/>
    </location>
</feature>
<accession>W1Y2P4</accession>
<proteinExistence type="predicted"/>
<gene>
    <name evidence="2" type="ORF">Q604_UNBC08934G0001</name>
</gene>